<dbReference type="PROSITE" id="PS00518">
    <property type="entry name" value="ZF_RING_1"/>
    <property type="match status" value="1"/>
</dbReference>
<dbReference type="Gene3D" id="3.30.40.10">
    <property type="entry name" value="Zinc/RING finger domain, C3HC4 (zinc finger)"/>
    <property type="match status" value="1"/>
</dbReference>
<dbReference type="GO" id="GO:0008270">
    <property type="term" value="F:zinc ion binding"/>
    <property type="evidence" value="ECO:0007669"/>
    <property type="project" value="UniProtKB-KW"/>
</dbReference>
<feature type="compositionally biased region" description="Basic and acidic residues" evidence="5">
    <location>
        <begin position="180"/>
        <end position="198"/>
    </location>
</feature>
<dbReference type="GO" id="GO:0006511">
    <property type="term" value="P:ubiquitin-dependent protein catabolic process"/>
    <property type="evidence" value="ECO:0007669"/>
    <property type="project" value="TreeGrafter"/>
</dbReference>
<evidence type="ECO:0000259" key="6">
    <source>
        <dbReference type="PROSITE" id="PS50089"/>
    </source>
</evidence>
<feature type="compositionally biased region" description="Polar residues" evidence="5">
    <location>
        <begin position="444"/>
        <end position="463"/>
    </location>
</feature>
<feature type="compositionally biased region" description="Low complexity" evidence="5">
    <location>
        <begin position="423"/>
        <end position="436"/>
    </location>
</feature>
<keyword evidence="8" id="KW-1185">Reference proteome</keyword>
<dbReference type="RefSeq" id="XP_007719624.1">
    <property type="nucleotide sequence ID" value="XM_007721434.1"/>
</dbReference>
<feature type="compositionally biased region" description="Polar residues" evidence="5">
    <location>
        <begin position="732"/>
        <end position="744"/>
    </location>
</feature>
<dbReference type="Proteomes" id="UP000019484">
    <property type="component" value="Unassembled WGS sequence"/>
</dbReference>
<feature type="compositionally biased region" description="Basic and acidic residues" evidence="5">
    <location>
        <begin position="315"/>
        <end position="328"/>
    </location>
</feature>
<name>W9Z0F2_9EURO</name>
<dbReference type="Pfam" id="PF00097">
    <property type="entry name" value="zf-C3HC4"/>
    <property type="match status" value="1"/>
</dbReference>
<gene>
    <name evidence="7" type="ORF">A1O1_00516</name>
</gene>
<dbReference type="PANTHER" id="PTHR16079:SF4">
    <property type="entry name" value="E3 UBIQUITIN-PROTEIN LIGASE CHFR"/>
    <property type="match status" value="1"/>
</dbReference>
<dbReference type="EMBL" id="AMWN01000001">
    <property type="protein sequence ID" value="EXJ95395.1"/>
    <property type="molecule type" value="Genomic_DNA"/>
</dbReference>
<evidence type="ECO:0000256" key="3">
    <source>
        <dbReference type="ARBA" id="ARBA00022833"/>
    </source>
</evidence>
<dbReference type="InterPro" id="IPR017907">
    <property type="entry name" value="Znf_RING_CS"/>
</dbReference>
<feature type="compositionally biased region" description="Low complexity" evidence="5">
    <location>
        <begin position="214"/>
        <end position="228"/>
    </location>
</feature>
<dbReference type="PANTHER" id="PTHR16079">
    <property type="entry name" value="UBIQUITIN LIGASE PROTEIN CHFR"/>
    <property type="match status" value="1"/>
</dbReference>
<evidence type="ECO:0000313" key="7">
    <source>
        <dbReference type="EMBL" id="EXJ95395.1"/>
    </source>
</evidence>
<dbReference type="STRING" id="1182541.W9Z0F2"/>
<dbReference type="SUPFAM" id="SSF57850">
    <property type="entry name" value="RING/U-box"/>
    <property type="match status" value="1"/>
</dbReference>
<dbReference type="GeneID" id="19155423"/>
<keyword evidence="3" id="KW-0862">Zinc</keyword>
<dbReference type="AlphaFoldDB" id="W9Z0F2"/>
<dbReference type="Gene3D" id="2.30.30.40">
    <property type="entry name" value="SH3 Domains"/>
    <property type="match status" value="1"/>
</dbReference>
<dbReference type="OrthoDB" id="1305878at2759"/>
<dbReference type="eggNOG" id="KOG0802">
    <property type="taxonomic scope" value="Eukaryota"/>
</dbReference>
<feature type="region of interest" description="Disordered" evidence="5">
    <location>
        <begin position="315"/>
        <end position="491"/>
    </location>
</feature>
<feature type="compositionally biased region" description="Basic and acidic residues" evidence="5">
    <location>
        <begin position="231"/>
        <end position="242"/>
    </location>
</feature>
<dbReference type="SUPFAM" id="SSF50044">
    <property type="entry name" value="SH3-domain"/>
    <property type="match status" value="1"/>
</dbReference>
<evidence type="ECO:0000313" key="8">
    <source>
        <dbReference type="Proteomes" id="UP000019484"/>
    </source>
</evidence>
<keyword evidence="1" id="KW-0479">Metal-binding</keyword>
<evidence type="ECO:0000256" key="4">
    <source>
        <dbReference type="PROSITE-ProRule" id="PRU00175"/>
    </source>
</evidence>
<dbReference type="InterPro" id="IPR018957">
    <property type="entry name" value="Znf_C3HC4_RING-type"/>
</dbReference>
<feature type="compositionally biased region" description="Low complexity" evidence="5">
    <location>
        <begin position="352"/>
        <end position="370"/>
    </location>
</feature>
<evidence type="ECO:0000256" key="2">
    <source>
        <dbReference type="ARBA" id="ARBA00022771"/>
    </source>
</evidence>
<evidence type="ECO:0000256" key="1">
    <source>
        <dbReference type="ARBA" id="ARBA00022723"/>
    </source>
</evidence>
<comment type="caution">
    <text evidence="7">The sequence shown here is derived from an EMBL/GenBank/DDBJ whole genome shotgun (WGS) entry which is preliminary data.</text>
</comment>
<feature type="region of interest" description="Disordered" evidence="5">
    <location>
        <begin position="111"/>
        <end position="246"/>
    </location>
</feature>
<evidence type="ECO:0000256" key="5">
    <source>
        <dbReference type="SAM" id="MobiDB-lite"/>
    </source>
</evidence>
<feature type="compositionally biased region" description="Basic and acidic residues" evidence="5">
    <location>
        <begin position="405"/>
        <end position="415"/>
    </location>
</feature>
<dbReference type="InterPro" id="IPR013083">
    <property type="entry name" value="Znf_RING/FYVE/PHD"/>
</dbReference>
<reference evidence="7 8" key="1">
    <citation type="submission" date="2013-03" db="EMBL/GenBank/DDBJ databases">
        <title>The Genome Sequence of Capronia coronata CBS 617.96.</title>
        <authorList>
            <consortium name="The Broad Institute Genomics Platform"/>
            <person name="Cuomo C."/>
            <person name="de Hoog S."/>
            <person name="Gorbushina A."/>
            <person name="Walker B."/>
            <person name="Young S.K."/>
            <person name="Zeng Q."/>
            <person name="Gargeya S."/>
            <person name="Fitzgerald M."/>
            <person name="Haas B."/>
            <person name="Abouelleil A."/>
            <person name="Allen A.W."/>
            <person name="Alvarado L."/>
            <person name="Arachchi H.M."/>
            <person name="Berlin A.M."/>
            <person name="Chapman S.B."/>
            <person name="Gainer-Dewar J."/>
            <person name="Goldberg J."/>
            <person name="Griggs A."/>
            <person name="Gujja S."/>
            <person name="Hansen M."/>
            <person name="Howarth C."/>
            <person name="Imamovic A."/>
            <person name="Ireland A."/>
            <person name="Larimer J."/>
            <person name="McCowan C."/>
            <person name="Murphy C."/>
            <person name="Pearson M."/>
            <person name="Poon T.W."/>
            <person name="Priest M."/>
            <person name="Roberts A."/>
            <person name="Saif S."/>
            <person name="Shea T."/>
            <person name="Sisk P."/>
            <person name="Sykes S."/>
            <person name="Wortman J."/>
            <person name="Nusbaum C."/>
            <person name="Birren B."/>
        </authorList>
    </citation>
    <scope>NUCLEOTIDE SEQUENCE [LARGE SCALE GENOMIC DNA]</scope>
    <source>
        <strain evidence="7 8">CBS 617.96</strain>
    </source>
</reference>
<proteinExistence type="predicted"/>
<protein>
    <recommendedName>
        <fullName evidence="6">RING-type domain-containing protein</fullName>
    </recommendedName>
</protein>
<dbReference type="GO" id="GO:0004842">
    <property type="term" value="F:ubiquitin-protein transferase activity"/>
    <property type="evidence" value="ECO:0007669"/>
    <property type="project" value="TreeGrafter"/>
</dbReference>
<dbReference type="InterPro" id="IPR052256">
    <property type="entry name" value="E3_ubiquitin-ligase_CHFR"/>
</dbReference>
<keyword evidence="2 4" id="KW-0863">Zinc-finger</keyword>
<feature type="compositionally biased region" description="Low complexity" evidence="5">
    <location>
        <begin position="707"/>
        <end position="719"/>
    </location>
</feature>
<dbReference type="GO" id="GO:0016567">
    <property type="term" value="P:protein ubiquitination"/>
    <property type="evidence" value="ECO:0007669"/>
    <property type="project" value="TreeGrafter"/>
</dbReference>
<feature type="domain" description="RING-type" evidence="6">
    <location>
        <begin position="20"/>
        <end position="73"/>
    </location>
</feature>
<dbReference type="GO" id="GO:0005634">
    <property type="term" value="C:nucleus"/>
    <property type="evidence" value="ECO:0007669"/>
    <property type="project" value="TreeGrafter"/>
</dbReference>
<dbReference type="InterPro" id="IPR001841">
    <property type="entry name" value="Znf_RING"/>
</dbReference>
<organism evidence="7 8">
    <name type="scientific">Capronia coronata CBS 617.96</name>
    <dbReference type="NCBI Taxonomy" id="1182541"/>
    <lineage>
        <taxon>Eukaryota</taxon>
        <taxon>Fungi</taxon>
        <taxon>Dikarya</taxon>
        <taxon>Ascomycota</taxon>
        <taxon>Pezizomycotina</taxon>
        <taxon>Eurotiomycetes</taxon>
        <taxon>Chaetothyriomycetidae</taxon>
        <taxon>Chaetothyriales</taxon>
        <taxon>Herpotrichiellaceae</taxon>
        <taxon>Capronia</taxon>
    </lineage>
</organism>
<accession>W9Z0F2</accession>
<dbReference type="SMART" id="SM00184">
    <property type="entry name" value="RING"/>
    <property type="match status" value="1"/>
</dbReference>
<dbReference type="InterPro" id="IPR036028">
    <property type="entry name" value="SH3-like_dom_sf"/>
</dbReference>
<sequence>MAATEPPSTGLLNLEKELVCFICTEVLYHPLTLLDCLHTFCGSCLKEWFSHQHRKVVHSHSFTAYPYTCPTCRAPVKDVQRNAMINTLLDMFLAANPGKDRTAEEKAEMAKIYKSGDQILPKTESHRRRERRRREEEEGLGRESPSTSHALQGRSRRDQQLYAASTDIGLTPQSLAASSRSRERRDRTERSRDHERRQAQSGTEATVPRPRIAGSPSSTELSSSLSPPEGSPRHPDAVEARQRGARTVAHQASLISLVSASESGTGTGESLNEAQLMQEILAEGLLDGINVEQLTEAEQDELSEMIAERYRQLHPERMRRAASDRARTDAVANETHQPDVQIEEADRRPRQSSRSSQRQQTQPSPRSSRSVTIGGTDGRPPSAFPQPAAEQTLTPPHGTAHRRRASNESGRRDNSATRTGRNTDSSSASAARSATDLSDRPQSMALTSQRRPQQANPPRSNTEPRAAPRVSEVWHSTGRQVASPPPPETPAVQILSEDDIRSLMSSVNTAPVPTSIPTTEAAIPAPEHFTSSATTLSTRFEEPSITCARCLRPSIQYEVHKHCPSCKLDLCLRCYRAGRGCNHWFGFGHAAMFKFETSQPLNRSSQAIELPHLLIGRRYRRPPSPASLDDSATAAMSLLDPATRLQEGNFCDRCGNFANECFWSCGYCNEGEWGFCNDCVNTNHCCTHPLLPVAHKPVAHQSTTSRPGTAGTEAGAPATLSPFSAAGRIPSPVQSAPSSATSMNGTSAGLRPDFVPLVITTNCDICLRPVSPDEIRYHCPGHPTPSPGHPDQKGDFDICSSCYHGFIKVGRIKRDDGPDGWRLCLGGHRMIEVAFEQDRDEGQRRVILRDLVGGAKMTETDMVAWKLANTQLNSTSNSTQRTATTAEGDPAAFVVPGLRGQWVWREDSSGTRRATRARTAALPNTTKVPADGGMGKVCRALWSYYPEEGENGKGELMFPKHAEVREVEDINEDWSFGVYAGDMGVFPTVYARAVG</sequence>
<dbReference type="HOGENOM" id="CLU_005224_1_0_1"/>
<dbReference type="PROSITE" id="PS50089">
    <property type="entry name" value="ZF_RING_2"/>
    <property type="match status" value="1"/>
</dbReference>
<feature type="region of interest" description="Disordered" evidence="5">
    <location>
        <begin position="699"/>
        <end position="744"/>
    </location>
</feature>